<sequence length="146" mass="16084">MAGKLTDLAGNKSLEKCTWSEQYLRLLQGRKQQTPYLDQELPTPPIGDALSHLAAPSPDPESDVLSAGERRVGERGNLIPNRQSPVKPGRKAWRAVVGGRPTNKEALVLHVSQIPLSSFHFQDNQLPSWPLLQAKSTFFVAFCATN</sequence>
<keyword evidence="3" id="KW-1185">Reference proteome</keyword>
<evidence type="ECO:0000313" key="2">
    <source>
        <dbReference type="EMBL" id="KAK4366964.1"/>
    </source>
</evidence>
<proteinExistence type="predicted"/>
<reference evidence="2" key="1">
    <citation type="submission" date="2023-12" db="EMBL/GenBank/DDBJ databases">
        <title>Genome assembly of Anisodus tanguticus.</title>
        <authorList>
            <person name="Wang Y.-J."/>
        </authorList>
    </citation>
    <scope>NUCLEOTIDE SEQUENCE</scope>
    <source>
        <strain evidence="2">KB-2021</strain>
        <tissue evidence="2">Leaf</tissue>
    </source>
</reference>
<accession>A0AAE1SCE0</accession>
<protein>
    <submittedName>
        <fullName evidence="2">Uncharacterized protein</fullName>
    </submittedName>
</protein>
<evidence type="ECO:0000256" key="1">
    <source>
        <dbReference type="SAM" id="MobiDB-lite"/>
    </source>
</evidence>
<feature type="region of interest" description="Disordered" evidence="1">
    <location>
        <begin position="35"/>
        <end position="91"/>
    </location>
</feature>
<evidence type="ECO:0000313" key="3">
    <source>
        <dbReference type="Proteomes" id="UP001291623"/>
    </source>
</evidence>
<dbReference type="EMBL" id="JAVYJV010000007">
    <property type="protein sequence ID" value="KAK4366964.1"/>
    <property type="molecule type" value="Genomic_DNA"/>
</dbReference>
<dbReference type="AlphaFoldDB" id="A0AAE1SCE0"/>
<gene>
    <name evidence="2" type="ORF">RND71_014844</name>
</gene>
<dbReference type="Proteomes" id="UP001291623">
    <property type="component" value="Unassembled WGS sequence"/>
</dbReference>
<comment type="caution">
    <text evidence="2">The sequence shown here is derived from an EMBL/GenBank/DDBJ whole genome shotgun (WGS) entry which is preliminary data.</text>
</comment>
<name>A0AAE1SCE0_9SOLA</name>
<organism evidence="2 3">
    <name type="scientific">Anisodus tanguticus</name>
    <dbReference type="NCBI Taxonomy" id="243964"/>
    <lineage>
        <taxon>Eukaryota</taxon>
        <taxon>Viridiplantae</taxon>
        <taxon>Streptophyta</taxon>
        <taxon>Embryophyta</taxon>
        <taxon>Tracheophyta</taxon>
        <taxon>Spermatophyta</taxon>
        <taxon>Magnoliopsida</taxon>
        <taxon>eudicotyledons</taxon>
        <taxon>Gunneridae</taxon>
        <taxon>Pentapetalae</taxon>
        <taxon>asterids</taxon>
        <taxon>lamiids</taxon>
        <taxon>Solanales</taxon>
        <taxon>Solanaceae</taxon>
        <taxon>Solanoideae</taxon>
        <taxon>Hyoscyameae</taxon>
        <taxon>Anisodus</taxon>
    </lineage>
</organism>